<name>A0ABS0NNC2_9ACTN</name>
<evidence type="ECO:0000313" key="2">
    <source>
        <dbReference type="Proteomes" id="UP000807371"/>
    </source>
</evidence>
<evidence type="ECO:0000313" key="1">
    <source>
        <dbReference type="EMBL" id="MBH5336678.1"/>
    </source>
</evidence>
<protein>
    <submittedName>
        <fullName evidence="1">Uncharacterized protein</fullName>
    </submittedName>
</protein>
<comment type="caution">
    <text evidence="1">The sequence shown here is derived from an EMBL/GenBank/DDBJ whole genome shotgun (WGS) entry which is preliminary data.</text>
</comment>
<dbReference type="Proteomes" id="UP000807371">
    <property type="component" value="Unassembled WGS sequence"/>
</dbReference>
<reference evidence="1 2" key="1">
    <citation type="submission" date="2020-09" db="EMBL/GenBank/DDBJ databases">
        <title>Biosynthesis of the nuclear factor of activated T cells inhibitor NFAT-133 and its congeners in Streptomyces pactum.</title>
        <authorList>
            <person name="Zhou W."/>
            <person name="Posri P."/>
            <person name="Abugrain M.E."/>
            <person name="Weisberg A.J."/>
            <person name="Chang J.H."/>
            <person name="Mahmud T."/>
        </authorList>
    </citation>
    <scope>NUCLEOTIDE SEQUENCE [LARGE SCALE GENOMIC DNA]</scope>
    <source>
        <strain evidence="1 2">ATCC 27456</strain>
    </source>
</reference>
<organism evidence="1 2">
    <name type="scientific">Streptomyces pactum</name>
    <dbReference type="NCBI Taxonomy" id="68249"/>
    <lineage>
        <taxon>Bacteria</taxon>
        <taxon>Bacillati</taxon>
        <taxon>Actinomycetota</taxon>
        <taxon>Actinomycetes</taxon>
        <taxon>Kitasatosporales</taxon>
        <taxon>Streptomycetaceae</taxon>
        <taxon>Streptomyces</taxon>
    </lineage>
</organism>
<proteinExistence type="predicted"/>
<dbReference type="InterPro" id="IPR045596">
    <property type="entry name" value="DUF6459"/>
</dbReference>
<gene>
    <name evidence="1" type="ORF">IHE55_18615</name>
</gene>
<dbReference type="EMBL" id="JACYXC010000001">
    <property type="protein sequence ID" value="MBH5336678.1"/>
    <property type="molecule type" value="Genomic_DNA"/>
</dbReference>
<keyword evidence="2" id="KW-1185">Reference proteome</keyword>
<dbReference type="Pfam" id="PF20060">
    <property type="entry name" value="DUF6459"/>
    <property type="match status" value="1"/>
</dbReference>
<sequence>MAARRQAQETQPRYWFAHRLLLTLSGRRPVHTLLGHALPEAYDRLVELAPRTPLRPRATGTEAPYVARCDESRPRDGVIEAFARVAFDDRLIAFAFRLERGRDDRWRCAAVDLGPAGRPEPPQP</sequence>
<accession>A0ABS0NNC2</accession>
<dbReference type="RefSeq" id="WP_197990055.1">
    <property type="nucleotide sequence ID" value="NZ_JACYXC010000001.1"/>
</dbReference>